<dbReference type="PANTHER" id="PTHR21569">
    <property type="entry name" value="RIBOSOMAL PROTEIN S9"/>
    <property type="match status" value="1"/>
</dbReference>
<dbReference type="PATRIC" id="fig|1635277.3.peg.620"/>
<keyword evidence="3 4" id="KW-0687">Ribonucleoprotein</keyword>
<evidence type="ECO:0000256" key="3">
    <source>
        <dbReference type="ARBA" id="ARBA00023274"/>
    </source>
</evidence>
<dbReference type="InterPro" id="IPR020574">
    <property type="entry name" value="Ribosomal_uS9_CS"/>
</dbReference>
<organism evidence="6 7">
    <name type="scientific">candidate division TA06 bacterium 34_109</name>
    <dbReference type="NCBI Taxonomy" id="1635277"/>
    <lineage>
        <taxon>Bacteria</taxon>
        <taxon>Bacteria division TA06</taxon>
    </lineage>
</organism>
<comment type="caution">
    <text evidence="6">The sequence shown here is derived from an EMBL/GenBank/DDBJ whole genome shotgun (WGS) entry which is preliminary data.</text>
</comment>
<evidence type="ECO:0000256" key="4">
    <source>
        <dbReference type="RuleBase" id="RU003815"/>
    </source>
</evidence>
<dbReference type="Proteomes" id="UP000053467">
    <property type="component" value="Unassembled WGS sequence"/>
</dbReference>
<accession>A0A101I1G7</accession>
<dbReference type="InterPro" id="IPR000754">
    <property type="entry name" value="Ribosomal_uS9"/>
</dbReference>
<dbReference type="PROSITE" id="PS00360">
    <property type="entry name" value="RIBOSOMAL_S9"/>
    <property type="match status" value="1"/>
</dbReference>
<dbReference type="InterPro" id="IPR014721">
    <property type="entry name" value="Ribsml_uS5_D2-typ_fold_subgr"/>
</dbReference>
<evidence type="ECO:0000256" key="1">
    <source>
        <dbReference type="ARBA" id="ARBA00005251"/>
    </source>
</evidence>
<keyword evidence="2 4" id="KW-0689">Ribosomal protein</keyword>
<dbReference type="Gene3D" id="3.30.230.10">
    <property type="match status" value="1"/>
</dbReference>
<dbReference type="GO" id="GO:0022627">
    <property type="term" value="C:cytosolic small ribosomal subunit"/>
    <property type="evidence" value="ECO:0007669"/>
    <property type="project" value="TreeGrafter"/>
</dbReference>
<evidence type="ECO:0000256" key="5">
    <source>
        <dbReference type="RuleBase" id="RU003816"/>
    </source>
</evidence>
<dbReference type="GO" id="GO:0003723">
    <property type="term" value="F:RNA binding"/>
    <property type="evidence" value="ECO:0007669"/>
    <property type="project" value="TreeGrafter"/>
</dbReference>
<protein>
    <recommendedName>
        <fullName evidence="5">30S ribosomal protein S9</fullName>
    </recommendedName>
</protein>
<evidence type="ECO:0000256" key="2">
    <source>
        <dbReference type="ARBA" id="ARBA00022980"/>
    </source>
</evidence>
<name>A0A101I1G7_UNCT6</name>
<sequence length="129" mass="14966">MAENNVFVGRRKEAVARIRLVEGKGKFLINGKKLEDYVKRFDHREELLNVLRLCNLERKMSVYAKVSGGGITGQKDAIKLGIARSIARKFPDFKVVLKDNGLLTRDPREKERRKYGLAKARKRYQFSKR</sequence>
<dbReference type="GO" id="GO:0003735">
    <property type="term" value="F:structural constituent of ribosome"/>
    <property type="evidence" value="ECO:0007669"/>
    <property type="project" value="InterPro"/>
</dbReference>
<evidence type="ECO:0000313" key="6">
    <source>
        <dbReference type="EMBL" id="KUK87276.1"/>
    </source>
</evidence>
<dbReference type="Pfam" id="PF00380">
    <property type="entry name" value="Ribosomal_S9"/>
    <property type="match status" value="1"/>
</dbReference>
<evidence type="ECO:0000313" key="7">
    <source>
        <dbReference type="Proteomes" id="UP000053467"/>
    </source>
</evidence>
<dbReference type="InterPro" id="IPR020568">
    <property type="entry name" value="Ribosomal_Su5_D2-typ_SF"/>
</dbReference>
<reference evidence="7" key="1">
    <citation type="journal article" date="2015" name="MBio">
        <title>Genome-Resolved Metagenomic Analysis Reveals Roles for Candidate Phyla and Other Microbial Community Members in Biogeochemical Transformations in Oil Reservoirs.</title>
        <authorList>
            <person name="Hu P."/>
            <person name="Tom L."/>
            <person name="Singh A."/>
            <person name="Thomas B.C."/>
            <person name="Baker B.J."/>
            <person name="Piceno Y.M."/>
            <person name="Andersen G.L."/>
            <person name="Banfield J.F."/>
        </authorList>
    </citation>
    <scope>NUCLEOTIDE SEQUENCE [LARGE SCALE GENOMIC DNA]</scope>
</reference>
<dbReference type="PANTHER" id="PTHR21569:SF1">
    <property type="entry name" value="SMALL RIBOSOMAL SUBUNIT PROTEIN US9M"/>
    <property type="match status" value="1"/>
</dbReference>
<proteinExistence type="inferred from homology"/>
<dbReference type="EMBL" id="LGGX01000006">
    <property type="protein sequence ID" value="KUK87276.1"/>
    <property type="molecule type" value="Genomic_DNA"/>
</dbReference>
<dbReference type="GO" id="GO:0006412">
    <property type="term" value="P:translation"/>
    <property type="evidence" value="ECO:0007669"/>
    <property type="project" value="InterPro"/>
</dbReference>
<dbReference type="NCBIfam" id="NF001099">
    <property type="entry name" value="PRK00132.1"/>
    <property type="match status" value="1"/>
</dbReference>
<dbReference type="FunFam" id="3.30.230.10:FF:000001">
    <property type="entry name" value="30S ribosomal protein S9"/>
    <property type="match status" value="1"/>
</dbReference>
<dbReference type="AlphaFoldDB" id="A0A101I1G7"/>
<gene>
    <name evidence="6" type="ORF">XE03_0884</name>
</gene>
<dbReference type="InterPro" id="IPR023035">
    <property type="entry name" value="Ribosomal_uS9_bac/plastid"/>
</dbReference>
<comment type="similarity">
    <text evidence="1 4">Belongs to the universal ribosomal protein uS9 family.</text>
</comment>
<dbReference type="SUPFAM" id="SSF54211">
    <property type="entry name" value="Ribosomal protein S5 domain 2-like"/>
    <property type="match status" value="1"/>
</dbReference>